<feature type="binding site" evidence="13">
    <location>
        <position position="297"/>
    </location>
    <ligand>
        <name>S-adenosyl-L-methionine</name>
        <dbReference type="ChEBI" id="CHEBI:59789"/>
    </ligand>
</feature>
<dbReference type="EMBL" id="DVHM01000099">
    <property type="protein sequence ID" value="HIR70845.1"/>
    <property type="molecule type" value="Genomic_DNA"/>
</dbReference>
<reference evidence="15" key="2">
    <citation type="journal article" date="2021" name="PeerJ">
        <title>Extensive microbial diversity within the chicken gut microbiome revealed by metagenomics and culture.</title>
        <authorList>
            <person name="Gilroy R."/>
            <person name="Ravi A."/>
            <person name="Getino M."/>
            <person name="Pursley I."/>
            <person name="Horton D.L."/>
            <person name="Alikhan N.F."/>
            <person name="Baker D."/>
            <person name="Gharbi K."/>
            <person name="Hall N."/>
            <person name="Watson M."/>
            <person name="Adriaenssens E.M."/>
            <person name="Foster-Nyarko E."/>
            <person name="Jarju S."/>
            <person name="Secka A."/>
            <person name="Antonio M."/>
            <person name="Oren A."/>
            <person name="Chaudhuri R.R."/>
            <person name="La Ragione R."/>
            <person name="Hildebrand F."/>
            <person name="Pallen M.J."/>
        </authorList>
    </citation>
    <scope>NUCLEOTIDE SEQUENCE</scope>
    <source>
        <strain evidence="15">ChiSjej5B23-6657</strain>
    </source>
</reference>
<keyword evidence="8 13" id="KW-0949">S-adenosyl-L-methionine</keyword>
<dbReference type="NCBIfam" id="TIGR00563">
    <property type="entry name" value="rsmB"/>
    <property type="match status" value="1"/>
</dbReference>
<accession>A0A9D1E9K3</accession>
<comment type="function">
    <text evidence="1">Specifically methylates the cytosine at position 967 (m5C967) of 16S rRNA.</text>
</comment>
<feature type="domain" description="SAM-dependent MTase RsmB/NOP-type" evidence="14">
    <location>
        <begin position="157"/>
        <end position="445"/>
    </location>
</feature>
<comment type="catalytic activity">
    <reaction evidence="12">
        <text>cytidine(967) in 16S rRNA + S-adenosyl-L-methionine = 5-methylcytidine(967) in 16S rRNA + S-adenosyl-L-homocysteine + H(+)</text>
        <dbReference type="Rhea" id="RHEA:42748"/>
        <dbReference type="Rhea" id="RHEA-COMP:10219"/>
        <dbReference type="Rhea" id="RHEA-COMP:10220"/>
        <dbReference type="ChEBI" id="CHEBI:15378"/>
        <dbReference type="ChEBI" id="CHEBI:57856"/>
        <dbReference type="ChEBI" id="CHEBI:59789"/>
        <dbReference type="ChEBI" id="CHEBI:74483"/>
        <dbReference type="ChEBI" id="CHEBI:82748"/>
        <dbReference type="EC" id="2.1.1.176"/>
    </reaction>
</comment>
<keyword evidence="9 13" id="KW-0694">RNA-binding</keyword>
<dbReference type="Gene3D" id="3.40.50.150">
    <property type="entry name" value="Vaccinia Virus protein VP39"/>
    <property type="match status" value="1"/>
</dbReference>
<protein>
    <recommendedName>
        <fullName evidence="3">16S rRNA (cytosine(967)-C(5))-methyltransferase</fullName>
        <ecNumber evidence="3">2.1.1.176</ecNumber>
    </recommendedName>
    <alternativeName>
        <fullName evidence="10">16S rRNA m5C967 methyltransferase</fullName>
    </alternativeName>
    <alternativeName>
        <fullName evidence="11">rRNA (cytosine-C(5)-)-methyltransferase RsmB</fullName>
    </alternativeName>
</protein>
<evidence type="ECO:0000256" key="2">
    <source>
        <dbReference type="ARBA" id="ARBA00004496"/>
    </source>
</evidence>
<dbReference type="SUPFAM" id="SSF53335">
    <property type="entry name" value="S-adenosyl-L-methionine-dependent methyltransferases"/>
    <property type="match status" value="1"/>
</dbReference>
<keyword evidence="4" id="KW-0963">Cytoplasm</keyword>
<comment type="caution">
    <text evidence="15">The sequence shown here is derived from an EMBL/GenBank/DDBJ whole genome shotgun (WGS) entry which is preliminary data.</text>
</comment>
<dbReference type="InterPro" id="IPR054728">
    <property type="entry name" value="RsmB-like_ferredoxin"/>
</dbReference>
<evidence type="ECO:0000256" key="11">
    <source>
        <dbReference type="ARBA" id="ARBA00031088"/>
    </source>
</evidence>
<dbReference type="Proteomes" id="UP000823912">
    <property type="component" value="Unassembled WGS sequence"/>
</dbReference>
<evidence type="ECO:0000256" key="12">
    <source>
        <dbReference type="ARBA" id="ARBA00047283"/>
    </source>
</evidence>
<organism evidence="15 16">
    <name type="scientific">Candidatus Pullilachnospira gallistercoris</name>
    <dbReference type="NCBI Taxonomy" id="2840911"/>
    <lineage>
        <taxon>Bacteria</taxon>
        <taxon>Bacillati</taxon>
        <taxon>Bacillota</taxon>
        <taxon>Clostridia</taxon>
        <taxon>Lachnospirales</taxon>
        <taxon>Lachnospiraceae</taxon>
        <taxon>Lachnospiraceae incertae sedis</taxon>
        <taxon>Candidatus Pullilachnospira</taxon>
    </lineage>
</organism>
<proteinExistence type="inferred from homology"/>
<reference evidence="15" key="1">
    <citation type="submission" date="2020-10" db="EMBL/GenBank/DDBJ databases">
        <authorList>
            <person name="Gilroy R."/>
        </authorList>
    </citation>
    <scope>NUCLEOTIDE SEQUENCE</scope>
    <source>
        <strain evidence="15">ChiSjej5B23-6657</strain>
    </source>
</reference>
<gene>
    <name evidence="15" type="primary">rsmB</name>
    <name evidence="15" type="ORF">IAA55_06160</name>
</gene>
<evidence type="ECO:0000256" key="7">
    <source>
        <dbReference type="ARBA" id="ARBA00022679"/>
    </source>
</evidence>
<dbReference type="PANTHER" id="PTHR22807:SF53">
    <property type="entry name" value="RIBOSOMAL RNA SMALL SUBUNIT METHYLTRANSFERASE B-RELATED"/>
    <property type="match status" value="1"/>
</dbReference>
<evidence type="ECO:0000256" key="13">
    <source>
        <dbReference type="PROSITE-ProRule" id="PRU01023"/>
    </source>
</evidence>
<comment type="similarity">
    <text evidence="13">Belongs to the class I-like SAM-binding methyltransferase superfamily. RsmB/NOP family.</text>
</comment>
<dbReference type="Pfam" id="PF22458">
    <property type="entry name" value="RsmF-B_ferredox"/>
    <property type="match status" value="1"/>
</dbReference>
<name>A0A9D1E9K3_9FIRM</name>
<dbReference type="InterPro" id="IPR006027">
    <property type="entry name" value="NusB_RsmB_TIM44"/>
</dbReference>
<dbReference type="AlphaFoldDB" id="A0A9D1E9K3"/>
<evidence type="ECO:0000256" key="10">
    <source>
        <dbReference type="ARBA" id="ARBA00030399"/>
    </source>
</evidence>
<dbReference type="PRINTS" id="PR02008">
    <property type="entry name" value="RCMTFAMILY"/>
</dbReference>
<dbReference type="Pfam" id="PF01189">
    <property type="entry name" value="Methyltr_RsmB-F"/>
    <property type="match status" value="1"/>
</dbReference>
<sequence length="445" mass="49439">MVECLTEILERGAYSHLVLQKVLTKYQYLEKRQRAFLTRTVQGTLERKIELDAVLDQFSSTPVKKMKPFIRNLLRGSVYQILYMDGIPDAAVCNEAVKLAVKKGFGPLRGFVNGVLRNISRKKGEISFSDLSVRYSMPGWILDLWSGEYDSRTLERMLEAFLTPAPTFIRVNTRRISPEELQRRLEKKGVKVRPHPTLRGGMWMEDYDHLSGLEEFEEGLFFVQDVSSMTAVEAAGICPGDRVLDVCGAPGGKSMDAALLCGDGEVECRDVSDYKVGLIRENAARCGFSNIRAAKADARIPDEASVGSADVVLADLPCSGLGTIGKKPDIKYRVTPEQIDALARLQRQILDVVCAYVKPGGRLLYSTCTISPKENQENVADFLERHPEFTREKMEQILPKAGVCDGFFYAVFCRGQAKETGKSQSDALVGALEKQASDSGKGEER</sequence>
<evidence type="ECO:0000259" key="14">
    <source>
        <dbReference type="PROSITE" id="PS51686"/>
    </source>
</evidence>
<comment type="subcellular location">
    <subcellularLocation>
        <location evidence="2">Cytoplasm</location>
    </subcellularLocation>
</comment>
<dbReference type="InterPro" id="IPR049560">
    <property type="entry name" value="MeTrfase_RsmB-F_NOP2_cat"/>
</dbReference>
<dbReference type="Pfam" id="PF01029">
    <property type="entry name" value="NusB"/>
    <property type="match status" value="1"/>
</dbReference>
<dbReference type="SUPFAM" id="SSF48013">
    <property type="entry name" value="NusB-like"/>
    <property type="match status" value="1"/>
</dbReference>
<dbReference type="GO" id="GO:0008649">
    <property type="term" value="F:rRNA methyltransferase activity"/>
    <property type="evidence" value="ECO:0007669"/>
    <property type="project" value="InterPro"/>
</dbReference>
<feature type="active site" description="Nucleophile" evidence="13">
    <location>
        <position position="368"/>
    </location>
</feature>
<keyword evidence="5" id="KW-0698">rRNA processing</keyword>
<evidence type="ECO:0000256" key="6">
    <source>
        <dbReference type="ARBA" id="ARBA00022603"/>
    </source>
</evidence>
<dbReference type="PANTHER" id="PTHR22807">
    <property type="entry name" value="NOP2 YEAST -RELATED NOL1/NOP2/FMU SUN DOMAIN-CONTAINING"/>
    <property type="match status" value="1"/>
</dbReference>
<evidence type="ECO:0000256" key="9">
    <source>
        <dbReference type="ARBA" id="ARBA00022884"/>
    </source>
</evidence>
<feature type="binding site" evidence="13">
    <location>
        <position position="315"/>
    </location>
    <ligand>
        <name>S-adenosyl-L-methionine</name>
        <dbReference type="ChEBI" id="CHEBI:59789"/>
    </ligand>
</feature>
<comment type="caution">
    <text evidence="13">Lacks conserved residue(s) required for the propagation of feature annotation.</text>
</comment>
<evidence type="ECO:0000256" key="3">
    <source>
        <dbReference type="ARBA" id="ARBA00012140"/>
    </source>
</evidence>
<evidence type="ECO:0000256" key="1">
    <source>
        <dbReference type="ARBA" id="ARBA00002724"/>
    </source>
</evidence>
<dbReference type="GO" id="GO:0003723">
    <property type="term" value="F:RNA binding"/>
    <property type="evidence" value="ECO:0007669"/>
    <property type="project" value="UniProtKB-UniRule"/>
</dbReference>
<dbReference type="InterPro" id="IPR029063">
    <property type="entry name" value="SAM-dependent_MTases_sf"/>
</dbReference>
<dbReference type="CDD" id="cd02440">
    <property type="entry name" value="AdoMet_MTases"/>
    <property type="match status" value="1"/>
</dbReference>
<evidence type="ECO:0000256" key="8">
    <source>
        <dbReference type="ARBA" id="ARBA00022691"/>
    </source>
</evidence>
<feature type="binding site" evidence="13">
    <location>
        <position position="270"/>
    </location>
    <ligand>
        <name>S-adenosyl-L-methionine</name>
        <dbReference type="ChEBI" id="CHEBI:59789"/>
    </ligand>
</feature>
<dbReference type="NCBIfam" id="NF011494">
    <property type="entry name" value="PRK14902.1"/>
    <property type="match status" value="1"/>
</dbReference>
<dbReference type="Gene3D" id="1.10.940.10">
    <property type="entry name" value="NusB-like"/>
    <property type="match status" value="1"/>
</dbReference>
<keyword evidence="7 13" id="KW-0808">Transferase</keyword>
<dbReference type="GO" id="GO:0006355">
    <property type="term" value="P:regulation of DNA-templated transcription"/>
    <property type="evidence" value="ECO:0007669"/>
    <property type="project" value="InterPro"/>
</dbReference>
<dbReference type="InterPro" id="IPR004573">
    <property type="entry name" value="rRNA_ssu_MeTfrase_B"/>
</dbReference>
<dbReference type="InterPro" id="IPR023267">
    <property type="entry name" value="RCMT"/>
</dbReference>
<evidence type="ECO:0000313" key="16">
    <source>
        <dbReference type="Proteomes" id="UP000823912"/>
    </source>
</evidence>
<dbReference type="PROSITE" id="PS51686">
    <property type="entry name" value="SAM_MT_RSMB_NOP"/>
    <property type="match status" value="1"/>
</dbReference>
<dbReference type="InterPro" id="IPR001678">
    <property type="entry name" value="MeTrfase_RsmB-F_NOP2_dom"/>
</dbReference>
<dbReference type="GO" id="GO:0005737">
    <property type="term" value="C:cytoplasm"/>
    <property type="evidence" value="ECO:0007669"/>
    <property type="project" value="UniProtKB-SubCell"/>
</dbReference>
<keyword evidence="6 13" id="KW-0489">Methyltransferase</keyword>
<evidence type="ECO:0000256" key="4">
    <source>
        <dbReference type="ARBA" id="ARBA00022490"/>
    </source>
</evidence>
<evidence type="ECO:0000256" key="5">
    <source>
        <dbReference type="ARBA" id="ARBA00022552"/>
    </source>
</evidence>
<dbReference type="InterPro" id="IPR035926">
    <property type="entry name" value="NusB-like_sf"/>
</dbReference>
<dbReference type="EC" id="2.1.1.176" evidence="3"/>
<evidence type="ECO:0000313" key="15">
    <source>
        <dbReference type="EMBL" id="HIR70845.1"/>
    </source>
</evidence>